<dbReference type="SUPFAM" id="SSF56672">
    <property type="entry name" value="DNA/RNA polymerases"/>
    <property type="match status" value="1"/>
</dbReference>
<feature type="domain" description="DUF5641" evidence="2">
    <location>
        <begin position="838"/>
        <end position="931"/>
    </location>
</feature>
<dbReference type="InterPro" id="IPR040676">
    <property type="entry name" value="DUF5641"/>
</dbReference>
<dbReference type="InterPro" id="IPR008042">
    <property type="entry name" value="Retrotrans_Pao"/>
</dbReference>
<dbReference type="Pfam" id="PF05380">
    <property type="entry name" value="Peptidase_A17"/>
    <property type="match status" value="1"/>
</dbReference>
<name>A0A1I7W161_LOALO</name>
<dbReference type="InterPro" id="IPR043128">
    <property type="entry name" value="Rev_trsase/Diguanyl_cyclase"/>
</dbReference>
<dbReference type="Pfam" id="PF18701">
    <property type="entry name" value="DUF5641"/>
    <property type="match status" value="1"/>
</dbReference>
<dbReference type="InterPro" id="IPR043502">
    <property type="entry name" value="DNA/RNA_pol_sf"/>
</dbReference>
<reference evidence="4" key="2">
    <citation type="submission" date="2016-11" db="UniProtKB">
        <authorList>
            <consortium name="WormBaseParasite"/>
        </authorList>
    </citation>
    <scope>IDENTIFICATION</scope>
</reference>
<dbReference type="PANTHER" id="PTHR47331">
    <property type="entry name" value="PHD-TYPE DOMAIN-CONTAINING PROTEIN"/>
    <property type="match status" value="1"/>
</dbReference>
<evidence type="ECO:0000259" key="2">
    <source>
        <dbReference type="Pfam" id="PF18701"/>
    </source>
</evidence>
<evidence type="ECO:0000259" key="1">
    <source>
        <dbReference type="Pfam" id="PF00078"/>
    </source>
</evidence>
<dbReference type="PANTHER" id="PTHR47331:SF1">
    <property type="entry name" value="GAG-LIKE PROTEIN"/>
    <property type="match status" value="1"/>
</dbReference>
<dbReference type="GO" id="GO:0003676">
    <property type="term" value="F:nucleic acid binding"/>
    <property type="evidence" value="ECO:0007669"/>
    <property type="project" value="InterPro"/>
</dbReference>
<dbReference type="InterPro" id="IPR036397">
    <property type="entry name" value="RNaseH_sf"/>
</dbReference>
<dbReference type="Gene3D" id="3.30.420.10">
    <property type="entry name" value="Ribonuclease H-like superfamily/Ribonuclease H"/>
    <property type="match status" value="1"/>
</dbReference>
<dbReference type="Pfam" id="PF00078">
    <property type="entry name" value="RVT_1"/>
    <property type="match status" value="1"/>
</dbReference>
<protein>
    <submittedName>
        <fullName evidence="4">Reverse transcriptase domain-containing protein</fullName>
    </submittedName>
</protein>
<dbReference type="Gene3D" id="3.10.10.10">
    <property type="entry name" value="HIV Type 1 Reverse Transcriptase, subunit A, domain 1"/>
    <property type="match status" value="1"/>
</dbReference>
<reference evidence="3" key="1">
    <citation type="submission" date="2012-04" db="EMBL/GenBank/DDBJ databases">
        <title>The Genome Sequence of Loa loa.</title>
        <authorList>
            <consortium name="The Broad Institute Genome Sequencing Platform"/>
            <consortium name="Broad Institute Genome Sequencing Center for Infectious Disease"/>
            <person name="Nutman T.B."/>
            <person name="Fink D.L."/>
            <person name="Russ C."/>
            <person name="Young S."/>
            <person name="Zeng Q."/>
            <person name="Gargeya S."/>
            <person name="Alvarado L."/>
            <person name="Berlin A."/>
            <person name="Chapman S.B."/>
            <person name="Chen Z."/>
            <person name="Freedman E."/>
            <person name="Gellesch M."/>
            <person name="Goldberg J."/>
            <person name="Griggs A."/>
            <person name="Gujja S."/>
            <person name="Heilman E.R."/>
            <person name="Heiman D."/>
            <person name="Howarth C."/>
            <person name="Mehta T."/>
            <person name="Neiman D."/>
            <person name="Pearson M."/>
            <person name="Roberts A."/>
            <person name="Saif S."/>
            <person name="Shea T."/>
            <person name="Shenoy N."/>
            <person name="Sisk P."/>
            <person name="Stolte C."/>
            <person name="Sykes S."/>
            <person name="White J."/>
            <person name="Yandava C."/>
            <person name="Haas B."/>
            <person name="Henn M.R."/>
            <person name="Nusbaum C."/>
            <person name="Birren B."/>
        </authorList>
    </citation>
    <scope>NUCLEOTIDE SEQUENCE [LARGE SCALE GENOMIC DNA]</scope>
</reference>
<dbReference type="InterPro" id="IPR000477">
    <property type="entry name" value="RT_dom"/>
</dbReference>
<keyword evidence="3" id="KW-1185">Reference proteome</keyword>
<dbReference type="Gene3D" id="3.30.70.270">
    <property type="match status" value="1"/>
</dbReference>
<dbReference type="AlphaFoldDB" id="A0A1I7W161"/>
<evidence type="ECO:0000313" key="3">
    <source>
        <dbReference type="Proteomes" id="UP000095285"/>
    </source>
</evidence>
<dbReference type="GO" id="GO:0006259">
    <property type="term" value="P:DNA metabolic process"/>
    <property type="evidence" value="ECO:0007669"/>
    <property type="project" value="UniProtKB-ARBA"/>
</dbReference>
<evidence type="ECO:0000313" key="4">
    <source>
        <dbReference type="WBParaSite" id="EN70_8541"/>
    </source>
</evidence>
<feature type="domain" description="Reverse transcriptase" evidence="1">
    <location>
        <begin position="171"/>
        <end position="337"/>
    </location>
</feature>
<organism evidence="3 4">
    <name type="scientific">Loa loa</name>
    <name type="common">Eye worm</name>
    <name type="synonym">Filaria loa</name>
    <dbReference type="NCBI Taxonomy" id="7209"/>
    <lineage>
        <taxon>Eukaryota</taxon>
        <taxon>Metazoa</taxon>
        <taxon>Ecdysozoa</taxon>
        <taxon>Nematoda</taxon>
        <taxon>Chromadorea</taxon>
        <taxon>Rhabditida</taxon>
        <taxon>Spirurina</taxon>
        <taxon>Spiruromorpha</taxon>
        <taxon>Filarioidea</taxon>
        <taxon>Onchocercidae</taxon>
        <taxon>Loa</taxon>
    </lineage>
</organism>
<sequence>METEVGVVTGGTRKVKRGIAEVENNEFHKFKANANITKKESQLRMDQIEQTWKLEVIGIKDLMTEYQEDKALEAFQKSLTVNSEGRYVVGWPWKNQEITPAEGYGLALGRLRSTIRRLKRSPELLECYDEYFKNLLEGVIEKIRNQNETSRISYLPHQAVVTPQKSTTKLRVVFDASAKTNEGPSLNESRQGRYLVIADVEKAFLQVSLKQEDRDVTRFLWLKDKSKEAIKENLVIFRFTRVPFGVVSSPFLLAAVIRHLLSEENSELSKEIAENLYVDNVVLTSESEAESTKKAKEAKELFKKIKMQLREFHANHDININNEQEMTDKTKVKLLGIEWNTSKDKFIWNWKIPQGGLQTKRQILQFYAAIYDPLGLLGPIILPWKILIQDLWKKGMSWDEKLELEEMRRCSELEKAFNQFNVIEVTRWIPQEYSEIHVFVDASERAVGLAVYARRSSSMTCKPQLIYGKPRLIPKRESRKLSVSIPRLELLAVTLGIKALEFIRREIEVRKTYLWSDSACALHWLRKPPVGSRYISNRIDEVRRCKGIEFHHVRSTDNPADKASRGLLPEKLKDDLLWWNGPSWLWEQKENWPEDKIMQESVISVCMNMGLLDEEEIQSPEVITLIDVTRFSSLLKLTKTILYVLRFIAKISKDKIKNLEDFSRDNFTYKEYEKTTQLLVRMAQSSITQKEVEHWGLRKDQNGIWRCVAASKEIIELNRIEGETLEWEFIAPGAPWQGGIYERMVGVVKRSLKRAIGTKYLNNAELITLIVELETIINERPLVDIEEIGLVLRPEDFLHPGSALGERLIGGKDYNRNNATANIGNSQTKELKHQYMTTCKRLDHLWKIWRGEYLEELRKRAQRKHRGPRSRIRREPEIDELVLLEGDCPRNTWKMGRVHKLLRSKDGVCRSAVIRTANGNELVRAVGHLYPLEISSRENRKEEHSPGECR</sequence>
<dbReference type="Proteomes" id="UP000095285">
    <property type="component" value="Unassembled WGS sequence"/>
</dbReference>
<dbReference type="WBParaSite" id="EN70_8541">
    <property type="protein sequence ID" value="EN70_8541"/>
    <property type="gene ID" value="EN70_8541"/>
</dbReference>
<accession>A0A1I7W161</accession>
<dbReference type="STRING" id="7209.A0A1I7W161"/>
<proteinExistence type="predicted"/>